<dbReference type="InterPro" id="IPR018060">
    <property type="entry name" value="HTH_AraC"/>
</dbReference>
<dbReference type="PRINTS" id="PR00032">
    <property type="entry name" value="HTHARAC"/>
</dbReference>
<evidence type="ECO:0000256" key="1">
    <source>
        <dbReference type="ARBA" id="ARBA00023015"/>
    </source>
</evidence>
<accession>A0ABN0G6J3</accession>
<dbReference type="EMBL" id="JH692063">
    <property type="protein sequence ID" value="EIP87804.1"/>
    <property type="molecule type" value="Genomic_DNA"/>
</dbReference>
<evidence type="ECO:0000256" key="3">
    <source>
        <dbReference type="ARBA" id="ARBA00023163"/>
    </source>
</evidence>
<evidence type="ECO:0000259" key="4">
    <source>
        <dbReference type="PROSITE" id="PS01124"/>
    </source>
</evidence>
<gene>
    <name evidence="5" type="ORF">A33K_15825</name>
</gene>
<dbReference type="RefSeq" id="WP_006026766.1">
    <property type="nucleotide sequence ID" value="NZ_ABBM01001192.1"/>
</dbReference>
<protein>
    <recommendedName>
        <fullName evidence="4">HTH araC/xylS-type domain-containing protein</fullName>
    </recommendedName>
</protein>
<dbReference type="InterPro" id="IPR020449">
    <property type="entry name" value="Tscrpt_reg_AraC-type_HTH"/>
</dbReference>
<reference evidence="6" key="1">
    <citation type="journal article" date="2012" name="J. Bacteriol.">
        <title>Revised Genome Sequence of Burkholderia thailandensis MSMB43 with Improved Annotation.</title>
        <authorList>
            <person name="Zhuo Y."/>
            <person name="Liu L."/>
            <person name="Wang Q."/>
            <person name="Liu X."/>
            <person name="Ren B."/>
            <person name="Liu M."/>
            <person name="Ni P."/>
            <person name="Cheng Y.Q."/>
            <person name="Zhang L."/>
        </authorList>
    </citation>
    <scope>NUCLEOTIDE SEQUENCE [LARGE SCALE GENOMIC DNA]</scope>
    <source>
        <strain evidence="6">MSMB43</strain>
    </source>
</reference>
<keyword evidence="3" id="KW-0804">Transcription</keyword>
<dbReference type="InterPro" id="IPR009057">
    <property type="entry name" value="Homeodomain-like_sf"/>
</dbReference>
<dbReference type="Pfam" id="PF12833">
    <property type="entry name" value="HTH_18"/>
    <property type="match status" value="1"/>
</dbReference>
<dbReference type="SMART" id="SM00342">
    <property type="entry name" value="HTH_ARAC"/>
    <property type="match status" value="1"/>
</dbReference>
<keyword evidence="1" id="KW-0805">Transcription regulation</keyword>
<dbReference type="Proteomes" id="UP000004682">
    <property type="component" value="Unassembled WGS sequence"/>
</dbReference>
<evidence type="ECO:0000313" key="5">
    <source>
        <dbReference type="EMBL" id="EIP87804.1"/>
    </source>
</evidence>
<sequence length="240" mass="27415">MQVVRMMFGCYGGQIRTAGTNHHVPDHCVVVTQADAALCDAGADSDFQTVDFYPAHFRQVFSEIAELVDPDQRARFWPEPLRIVEAPVAVIRMVDLLSRTSPPLLLRFVYLYCLGVDRAYFSRLLHHMMAGDTAFVDFVEANALQPWTVARFADGFGLPLRKFNILFTEKFGMPAKRWLLERRLGHARYLLTATSMRVLDIALECGFANHAHFTDSFRKHFLCNPTQYRLRTTQPERSAA</sequence>
<keyword evidence="2" id="KW-0238">DNA-binding</keyword>
<dbReference type="PANTHER" id="PTHR43280:SF13">
    <property type="entry name" value="HTH-TYPE TRANSCRIPTIONAL ACTIVATOR RHAR"/>
    <property type="match status" value="1"/>
</dbReference>
<dbReference type="PANTHER" id="PTHR43280">
    <property type="entry name" value="ARAC-FAMILY TRANSCRIPTIONAL REGULATOR"/>
    <property type="match status" value="1"/>
</dbReference>
<proteinExistence type="predicted"/>
<feature type="domain" description="HTH araC/xylS-type" evidence="4">
    <location>
        <begin position="133"/>
        <end position="231"/>
    </location>
</feature>
<keyword evidence="6" id="KW-1185">Reference proteome</keyword>
<dbReference type="SUPFAM" id="SSF46689">
    <property type="entry name" value="Homeodomain-like"/>
    <property type="match status" value="1"/>
</dbReference>
<evidence type="ECO:0000313" key="6">
    <source>
        <dbReference type="Proteomes" id="UP000004682"/>
    </source>
</evidence>
<dbReference type="PROSITE" id="PS01124">
    <property type="entry name" value="HTH_ARAC_FAMILY_2"/>
    <property type="match status" value="1"/>
</dbReference>
<name>A0ABN0G6J3_9BURK</name>
<organism evidence="5 6">
    <name type="scientific">Burkholderia humptydooensis MSMB43</name>
    <dbReference type="NCBI Taxonomy" id="441157"/>
    <lineage>
        <taxon>Bacteria</taxon>
        <taxon>Pseudomonadati</taxon>
        <taxon>Pseudomonadota</taxon>
        <taxon>Betaproteobacteria</taxon>
        <taxon>Burkholderiales</taxon>
        <taxon>Burkholderiaceae</taxon>
        <taxon>Burkholderia</taxon>
        <taxon>pseudomallei group</taxon>
    </lineage>
</organism>
<evidence type="ECO:0000256" key="2">
    <source>
        <dbReference type="ARBA" id="ARBA00023125"/>
    </source>
</evidence>
<dbReference type="Gene3D" id="1.10.10.60">
    <property type="entry name" value="Homeodomain-like"/>
    <property type="match status" value="1"/>
</dbReference>